<keyword evidence="4" id="KW-0539">Nucleus</keyword>
<evidence type="ECO:0000256" key="4">
    <source>
        <dbReference type="ARBA" id="ARBA00023242"/>
    </source>
</evidence>
<evidence type="ECO:0000256" key="1">
    <source>
        <dbReference type="ARBA" id="ARBA00023015"/>
    </source>
</evidence>
<feature type="region of interest" description="Disordered" evidence="5">
    <location>
        <begin position="629"/>
        <end position="655"/>
    </location>
</feature>
<dbReference type="InterPro" id="IPR001138">
    <property type="entry name" value="Zn2Cys6_DnaBD"/>
</dbReference>
<dbReference type="PANTHER" id="PTHR46910">
    <property type="entry name" value="TRANSCRIPTION FACTOR PDR1"/>
    <property type="match status" value="1"/>
</dbReference>
<accession>A0A177FFT8</accession>
<dbReference type="GO" id="GO:0000981">
    <property type="term" value="F:DNA-binding transcription factor activity, RNA polymerase II-specific"/>
    <property type="evidence" value="ECO:0007669"/>
    <property type="project" value="InterPro"/>
</dbReference>
<evidence type="ECO:0000256" key="5">
    <source>
        <dbReference type="SAM" id="MobiDB-lite"/>
    </source>
</evidence>
<keyword evidence="8" id="KW-1185">Reference proteome</keyword>
<organism evidence="7 8">
    <name type="scientific">Fonsecaea monophora</name>
    <dbReference type="NCBI Taxonomy" id="254056"/>
    <lineage>
        <taxon>Eukaryota</taxon>
        <taxon>Fungi</taxon>
        <taxon>Dikarya</taxon>
        <taxon>Ascomycota</taxon>
        <taxon>Pezizomycotina</taxon>
        <taxon>Eurotiomycetes</taxon>
        <taxon>Chaetothyriomycetidae</taxon>
        <taxon>Chaetothyriales</taxon>
        <taxon>Herpotrichiellaceae</taxon>
        <taxon>Fonsecaea</taxon>
    </lineage>
</organism>
<gene>
    <name evidence="7" type="ORF">AYO21_02687</name>
</gene>
<dbReference type="Gene3D" id="4.10.240.10">
    <property type="entry name" value="Zn(2)-C6 fungal-type DNA-binding domain"/>
    <property type="match status" value="1"/>
</dbReference>
<feature type="region of interest" description="Disordered" evidence="5">
    <location>
        <begin position="73"/>
        <end position="111"/>
    </location>
</feature>
<protein>
    <recommendedName>
        <fullName evidence="6">Zn(2)-C6 fungal-type domain-containing protein</fullName>
    </recommendedName>
</protein>
<dbReference type="SUPFAM" id="SSF57701">
    <property type="entry name" value="Zn2/Cys6 DNA-binding domain"/>
    <property type="match status" value="1"/>
</dbReference>
<dbReference type="PROSITE" id="PS50048">
    <property type="entry name" value="ZN2_CY6_FUNGAL_2"/>
    <property type="match status" value="1"/>
</dbReference>
<reference evidence="7 8" key="1">
    <citation type="submission" date="2016-03" db="EMBL/GenBank/DDBJ databases">
        <title>Draft genome sequence of the Fonsecaea monophora CBS 269.37.</title>
        <authorList>
            <person name="Bombassaro A."/>
            <person name="Vinicius W.A."/>
            <person name="De Hoog S."/>
            <person name="Sun J."/>
            <person name="Souza E.M."/>
            <person name="Raittz R.T."/>
            <person name="Costa F."/>
            <person name="Leao A.C."/>
            <person name="Tadra-Sfeir M.Z."/>
            <person name="Baura V."/>
            <person name="Balsanelli E."/>
            <person name="Pedrosa F.O."/>
            <person name="Moreno L.F."/>
            <person name="Steffens M.B."/>
            <person name="Xi L."/>
            <person name="Bocca A.L."/>
            <person name="Felipe M.S."/>
            <person name="Teixeira M."/>
            <person name="Telles Filho F.Q."/>
            <person name="Azevedo C.M."/>
            <person name="Gomes R."/>
            <person name="Vicente V.A."/>
        </authorList>
    </citation>
    <scope>NUCLEOTIDE SEQUENCE [LARGE SCALE GENOMIC DNA]</scope>
    <source>
        <strain evidence="7 8">CBS 269.37</strain>
    </source>
</reference>
<evidence type="ECO:0000313" key="8">
    <source>
        <dbReference type="Proteomes" id="UP000077002"/>
    </source>
</evidence>
<dbReference type="GeneID" id="34597861"/>
<comment type="caution">
    <text evidence="7">The sequence shown here is derived from an EMBL/GenBank/DDBJ whole genome shotgun (WGS) entry which is preliminary data.</text>
</comment>
<dbReference type="AlphaFoldDB" id="A0A177FFT8"/>
<keyword evidence="2" id="KW-0238">DNA-binding</keyword>
<dbReference type="PANTHER" id="PTHR46910:SF40">
    <property type="entry name" value="ZN(II)2CYS6 TRANSCRIPTION FACTOR (EUROFUNG)"/>
    <property type="match status" value="1"/>
</dbReference>
<dbReference type="InterPro" id="IPR036864">
    <property type="entry name" value="Zn2-C6_fun-type_DNA-bd_sf"/>
</dbReference>
<sequence>MEKTPRPPRKQNSSCDGCRASRIRCDAVHKREGGGAAVVGGLRDRRCTNCARKERPCTFKWLQVTKRRRRASSAFSVDSVENGEDTVHPPFEHEGDTHKGGRSVFLSRETSSSRSTASSRVARAFNLREDSIEASMWHIFSSIFETALGVWLGSGCCPYPGLPDKSLMRMDGPIGLENNHFQTVFPAPGNVCVKADTVVNQALNVAVHAFSVRWLPLIAGTTVSVERLNDLASKLWQDARSKILLILQRRCYRSILALYIFGMTPMPPGLEEQELANGNIGEVCIDIAMRQLQSVRARRRQVNRSESAAITTKPALTGAGAIAGPAVDLSDTVDEGYELRETIAHWAGFVFDTSASLTTGLPSILHASLLGFEQEGTVQLLQRTAQEFHDKTESWRLNGFEVTNQRAIWIVQSASGCKGLFWKAVASLREAFNYRHEPHLVVRAQTAVVQCMHRYDVTYAPLLAACKRALLFLDFEAQLNWYLLALHYHLGLLILYDTLNVFDRRDLISNLGISQWAAVQETINIISLGMQCKVSLQTVFGSTVGSRRNDMVCLLSIDPYPHHVATALRLVSDFLKKHSSSSEVCPSSEALTQIRHIATMAFDQLPQCSASLQSSRKSISADLNDVQQLQESRAPDTHEAPKSNTKQAHVQPGDPSVLDLREEYFQVIDGLDIEAEAETGTEPAYHVTDNFARDENLTSSVLLDQQWDWTSSDESPLSFEIPTGDMFLTDHGLFELDRESASDPGAPALFLLVELVDWFLDVTGEDLFDDDDDDDDDVEDEVEDVWKRLAGVLGVVFMESTDLRAKKADAIVY</sequence>
<name>A0A177FFT8_9EURO</name>
<dbReference type="EMBL" id="LVKK01000012">
    <property type="protein sequence ID" value="OAG43068.1"/>
    <property type="molecule type" value="Genomic_DNA"/>
</dbReference>
<keyword evidence="1" id="KW-0805">Transcription regulation</keyword>
<dbReference type="GO" id="GO:0003677">
    <property type="term" value="F:DNA binding"/>
    <property type="evidence" value="ECO:0007669"/>
    <property type="project" value="UniProtKB-KW"/>
</dbReference>
<feature type="compositionally biased region" description="Basic and acidic residues" evidence="5">
    <location>
        <begin position="85"/>
        <end position="99"/>
    </location>
</feature>
<evidence type="ECO:0000259" key="6">
    <source>
        <dbReference type="PROSITE" id="PS50048"/>
    </source>
</evidence>
<dbReference type="GO" id="GO:0008270">
    <property type="term" value="F:zinc ion binding"/>
    <property type="evidence" value="ECO:0007669"/>
    <property type="project" value="InterPro"/>
</dbReference>
<evidence type="ECO:0000313" key="7">
    <source>
        <dbReference type="EMBL" id="OAG43068.1"/>
    </source>
</evidence>
<proteinExistence type="predicted"/>
<feature type="domain" description="Zn(2)-C6 fungal-type" evidence="6">
    <location>
        <begin position="14"/>
        <end position="59"/>
    </location>
</feature>
<dbReference type="OrthoDB" id="5958943at2759"/>
<evidence type="ECO:0000256" key="3">
    <source>
        <dbReference type="ARBA" id="ARBA00023163"/>
    </source>
</evidence>
<dbReference type="InterPro" id="IPR050987">
    <property type="entry name" value="AtrR-like"/>
</dbReference>
<evidence type="ECO:0000256" key="2">
    <source>
        <dbReference type="ARBA" id="ARBA00023125"/>
    </source>
</evidence>
<dbReference type="SMART" id="SM00066">
    <property type="entry name" value="GAL4"/>
    <property type="match status" value="1"/>
</dbReference>
<keyword evidence="3" id="KW-0804">Transcription</keyword>
<dbReference type="Proteomes" id="UP000077002">
    <property type="component" value="Unassembled WGS sequence"/>
</dbReference>
<dbReference type="RefSeq" id="XP_022515020.1">
    <property type="nucleotide sequence ID" value="XM_022652664.1"/>
</dbReference>
<dbReference type="CDD" id="cd00067">
    <property type="entry name" value="GAL4"/>
    <property type="match status" value="1"/>
</dbReference>
<feature type="compositionally biased region" description="Low complexity" evidence="5">
    <location>
        <begin position="102"/>
        <end position="111"/>
    </location>
</feature>